<comment type="caution">
    <text evidence="2">The sequence shown here is derived from an EMBL/GenBank/DDBJ whole genome shotgun (WGS) entry which is preliminary data.</text>
</comment>
<sequence>MCLLRDKPPEDGAPWRLGPQHRATCNSQRLTNPQPSPRAISTNPVLPASGSFAALGGKPCSGGGQTLTSKHVRANELDHETTEQRAAPLSCSQLVATAL</sequence>
<proteinExistence type="predicted"/>
<reference evidence="2 3" key="1">
    <citation type="submission" date="2023-09" db="EMBL/GenBank/DDBJ databases">
        <authorList>
            <person name="Wang M."/>
        </authorList>
    </citation>
    <scope>NUCLEOTIDE SEQUENCE [LARGE SCALE GENOMIC DNA]</scope>
    <source>
        <strain evidence="2">GT-2023</strain>
        <tissue evidence="2">Liver</tissue>
    </source>
</reference>
<dbReference type="EMBL" id="JAYMGO010000005">
    <property type="protein sequence ID" value="KAL1273643.1"/>
    <property type="molecule type" value="Genomic_DNA"/>
</dbReference>
<protein>
    <submittedName>
        <fullName evidence="2">Uncharacterized protein</fullName>
    </submittedName>
</protein>
<feature type="compositionally biased region" description="Basic and acidic residues" evidence="1">
    <location>
        <begin position="1"/>
        <end position="10"/>
    </location>
</feature>
<keyword evidence="3" id="KW-1185">Reference proteome</keyword>
<evidence type="ECO:0000256" key="1">
    <source>
        <dbReference type="SAM" id="MobiDB-lite"/>
    </source>
</evidence>
<organism evidence="2 3">
    <name type="scientific">Cirrhinus molitorella</name>
    <name type="common">mud carp</name>
    <dbReference type="NCBI Taxonomy" id="172907"/>
    <lineage>
        <taxon>Eukaryota</taxon>
        <taxon>Metazoa</taxon>
        <taxon>Chordata</taxon>
        <taxon>Craniata</taxon>
        <taxon>Vertebrata</taxon>
        <taxon>Euteleostomi</taxon>
        <taxon>Actinopterygii</taxon>
        <taxon>Neopterygii</taxon>
        <taxon>Teleostei</taxon>
        <taxon>Ostariophysi</taxon>
        <taxon>Cypriniformes</taxon>
        <taxon>Cyprinidae</taxon>
        <taxon>Labeoninae</taxon>
        <taxon>Labeonini</taxon>
        <taxon>Cirrhinus</taxon>
    </lineage>
</organism>
<gene>
    <name evidence="2" type="ORF">QQF64_026457</name>
</gene>
<feature type="region of interest" description="Disordered" evidence="1">
    <location>
        <begin position="1"/>
        <end position="42"/>
    </location>
</feature>
<accession>A0ABR3N9M5</accession>
<dbReference type="Proteomes" id="UP001558613">
    <property type="component" value="Unassembled WGS sequence"/>
</dbReference>
<feature type="compositionally biased region" description="Polar residues" evidence="1">
    <location>
        <begin position="23"/>
        <end position="42"/>
    </location>
</feature>
<evidence type="ECO:0000313" key="3">
    <source>
        <dbReference type="Proteomes" id="UP001558613"/>
    </source>
</evidence>
<name>A0ABR3N9M5_9TELE</name>
<evidence type="ECO:0000313" key="2">
    <source>
        <dbReference type="EMBL" id="KAL1273643.1"/>
    </source>
</evidence>